<protein>
    <submittedName>
        <fullName evidence="2">Mobile element protein</fullName>
    </submittedName>
</protein>
<dbReference type="EMBL" id="NBYY01000036">
    <property type="protein sequence ID" value="PCS21259.1"/>
    <property type="molecule type" value="Genomic_DNA"/>
</dbReference>
<accession>A0A2A5SZB1</accession>
<evidence type="ECO:0000259" key="1">
    <source>
        <dbReference type="Pfam" id="PF13612"/>
    </source>
</evidence>
<reference evidence="3" key="1">
    <citation type="submission" date="2017-04" db="EMBL/GenBank/DDBJ databases">
        <title>Genome evolution of the luminous symbionts of deep sea anglerfish.</title>
        <authorList>
            <person name="Hendry T.A."/>
        </authorList>
    </citation>
    <scope>NUCLEOTIDE SEQUENCE [LARGE SCALE GENOMIC DNA]</scope>
</reference>
<evidence type="ECO:0000313" key="3">
    <source>
        <dbReference type="Proteomes" id="UP000219020"/>
    </source>
</evidence>
<dbReference type="AlphaFoldDB" id="A0A2A5SZB1"/>
<dbReference type="Pfam" id="PF13612">
    <property type="entry name" value="DDE_Tnp_1_3"/>
    <property type="match status" value="1"/>
</dbReference>
<comment type="caution">
    <text evidence="2">The sequence shown here is derived from an EMBL/GenBank/DDBJ whole genome shotgun (WGS) entry which is preliminary data.</text>
</comment>
<organism evidence="2 3">
    <name type="scientific">Candidatus Enterovibrio escicola</name>
    <dbReference type="NCBI Taxonomy" id="1927127"/>
    <lineage>
        <taxon>Bacteria</taxon>
        <taxon>Pseudomonadati</taxon>
        <taxon>Pseudomonadota</taxon>
        <taxon>Gammaproteobacteria</taxon>
        <taxon>Vibrionales</taxon>
        <taxon>Vibrionaceae</taxon>
        <taxon>Enterovibrio</taxon>
    </lineage>
</organism>
<keyword evidence="3" id="KW-1185">Reference proteome</keyword>
<evidence type="ECO:0000313" key="2">
    <source>
        <dbReference type="EMBL" id="PCS21259.1"/>
    </source>
</evidence>
<dbReference type="InterPro" id="IPR025668">
    <property type="entry name" value="Tnp_DDE_dom"/>
</dbReference>
<proteinExistence type="predicted"/>
<sequence length="72" mass="8380">MGWFYSFKLHLIINDHGGIISIKVMTDHVDDRKPVSEMCNLLAGLIAYLFQPKKPSIKRIRFYKQALMQILS</sequence>
<dbReference type="Proteomes" id="UP000219020">
    <property type="component" value="Unassembled WGS sequence"/>
</dbReference>
<name>A0A2A5SZB1_9GAMM</name>
<gene>
    <name evidence="2" type="ORF">BTN49_3147</name>
</gene>
<feature type="domain" description="Transposase DDE" evidence="1">
    <location>
        <begin position="1"/>
        <end position="45"/>
    </location>
</feature>